<feature type="compositionally biased region" description="Gly residues" evidence="1">
    <location>
        <begin position="192"/>
        <end position="201"/>
    </location>
</feature>
<reference evidence="3" key="5">
    <citation type="submission" date="2015-06" db="UniProtKB">
        <authorList>
            <consortium name="EnsemblFungi"/>
        </authorList>
    </citation>
    <scope>IDENTIFICATION</scope>
    <source>
        <strain evidence="3">ATCC 64411</strain>
    </source>
</reference>
<evidence type="ECO:0000313" key="2">
    <source>
        <dbReference type="EMBL" id="KLU93143.1"/>
    </source>
</evidence>
<feature type="compositionally biased region" description="Basic and acidic residues" evidence="1">
    <location>
        <begin position="57"/>
        <end position="66"/>
    </location>
</feature>
<dbReference type="AlphaFoldDB" id="A0A0C4EGT1"/>
<organism evidence="3 4">
    <name type="scientific">Magnaporthiopsis poae (strain ATCC 64411 / 73-15)</name>
    <name type="common">Kentucky bluegrass fungus</name>
    <name type="synonym">Magnaporthe poae</name>
    <dbReference type="NCBI Taxonomy" id="644358"/>
    <lineage>
        <taxon>Eukaryota</taxon>
        <taxon>Fungi</taxon>
        <taxon>Dikarya</taxon>
        <taxon>Ascomycota</taxon>
        <taxon>Pezizomycotina</taxon>
        <taxon>Sordariomycetes</taxon>
        <taxon>Sordariomycetidae</taxon>
        <taxon>Magnaporthales</taxon>
        <taxon>Magnaporthaceae</taxon>
        <taxon>Magnaporthiopsis</taxon>
    </lineage>
</organism>
<keyword evidence="4" id="KW-1185">Reference proteome</keyword>
<dbReference type="EMBL" id="GL877117">
    <property type="protein sequence ID" value="KLU93143.1"/>
    <property type="molecule type" value="Genomic_DNA"/>
</dbReference>
<feature type="region of interest" description="Disordered" evidence="1">
    <location>
        <begin position="54"/>
        <end position="74"/>
    </location>
</feature>
<accession>A0A0C4EGT1</accession>
<evidence type="ECO:0000256" key="1">
    <source>
        <dbReference type="SAM" id="MobiDB-lite"/>
    </source>
</evidence>
<protein>
    <submittedName>
        <fullName evidence="2 3">Uncharacterized protein</fullName>
    </submittedName>
</protein>
<dbReference type="EnsemblFungi" id="MAPG_12081T0">
    <property type="protein sequence ID" value="MAPG_12081T0"/>
    <property type="gene ID" value="MAPG_12081"/>
</dbReference>
<feature type="region of interest" description="Disordered" evidence="1">
    <location>
        <begin position="169"/>
        <end position="211"/>
    </location>
</feature>
<dbReference type="EMBL" id="ADBL01003053">
    <property type="status" value="NOT_ANNOTATED_CDS"/>
    <property type="molecule type" value="Genomic_DNA"/>
</dbReference>
<reference evidence="2" key="2">
    <citation type="submission" date="2010-05" db="EMBL/GenBank/DDBJ databases">
        <title>The Genome Sequence of Magnaporthe poae strain ATCC 64411.</title>
        <authorList>
            <consortium name="The Broad Institute Genome Sequencing Platform"/>
            <consortium name="Broad Institute Genome Sequencing Center for Infectious Disease"/>
            <person name="Ma L.-J."/>
            <person name="Dead R."/>
            <person name="Young S."/>
            <person name="Zeng Q."/>
            <person name="Koehrsen M."/>
            <person name="Alvarado L."/>
            <person name="Berlin A."/>
            <person name="Chapman S.B."/>
            <person name="Chen Z."/>
            <person name="Freedman E."/>
            <person name="Gellesch M."/>
            <person name="Goldberg J."/>
            <person name="Griggs A."/>
            <person name="Gujja S."/>
            <person name="Heilman E.R."/>
            <person name="Heiman D."/>
            <person name="Hepburn T."/>
            <person name="Howarth C."/>
            <person name="Jen D."/>
            <person name="Larson L."/>
            <person name="Mehta T."/>
            <person name="Neiman D."/>
            <person name="Pearson M."/>
            <person name="Roberts A."/>
            <person name="Saif S."/>
            <person name="Shea T."/>
            <person name="Shenoy N."/>
            <person name="Sisk P."/>
            <person name="Stolte C."/>
            <person name="Sykes S."/>
            <person name="Walk T."/>
            <person name="White J."/>
            <person name="Yandava C."/>
            <person name="Haas B."/>
            <person name="Nusbaum C."/>
            <person name="Birren B."/>
        </authorList>
    </citation>
    <scope>NUCLEOTIDE SEQUENCE</scope>
    <source>
        <strain evidence="2">ATCC 64411</strain>
    </source>
</reference>
<dbReference type="VEuPathDB" id="FungiDB:MAPG_12081"/>
<reference evidence="4" key="1">
    <citation type="submission" date="2010-05" db="EMBL/GenBank/DDBJ databases">
        <title>The genome sequence of Magnaporthe poae strain ATCC 64411.</title>
        <authorList>
            <person name="Ma L.-J."/>
            <person name="Dead R."/>
            <person name="Young S."/>
            <person name="Zeng Q."/>
            <person name="Koehrsen M."/>
            <person name="Alvarado L."/>
            <person name="Berlin A."/>
            <person name="Chapman S.B."/>
            <person name="Chen Z."/>
            <person name="Freedman E."/>
            <person name="Gellesch M."/>
            <person name="Goldberg J."/>
            <person name="Griggs A."/>
            <person name="Gujja S."/>
            <person name="Heilman E.R."/>
            <person name="Heiman D."/>
            <person name="Hepburn T."/>
            <person name="Howarth C."/>
            <person name="Jen D."/>
            <person name="Larson L."/>
            <person name="Mehta T."/>
            <person name="Neiman D."/>
            <person name="Pearson M."/>
            <person name="Roberts A."/>
            <person name="Saif S."/>
            <person name="Shea T."/>
            <person name="Shenoy N."/>
            <person name="Sisk P."/>
            <person name="Stolte C."/>
            <person name="Sykes S."/>
            <person name="Walk T."/>
            <person name="White J."/>
            <person name="Yandava C."/>
            <person name="Haas B."/>
            <person name="Nusbaum C."/>
            <person name="Birren B."/>
        </authorList>
    </citation>
    <scope>NUCLEOTIDE SEQUENCE [LARGE SCALE GENOMIC DNA]</scope>
    <source>
        <strain evidence="4">ATCC 64411 / 73-15</strain>
    </source>
</reference>
<reference evidence="3" key="4">
    <citation type="journal article" date="2015" name="G3 (Bethesda)">
        <title>Genome sequences of three phytopathogenic species of the Magnaporthaceae family of fungi.</title>
        <authorList>
            <person name="Okagaki L.H."/>
            <person name="Nunes C.C."/>
            <person name="Sailsbery J."/>
            <person name="Clay B."/>
            <person name="Brown D."/>
            <person name="John T."/>
            <person name="Oh Y."/>
            <person name="Young N."/>
            <person name="Fitzgerald M."/>
            <person name="Haas B.J."/>
            <person name="Zeng Q."/>
            <person name="Young S."/>
            <person name="Adiconis X."/>
            <person name="Fan L."/>
            <person name="Levin J.Z."/>
            <person name="Mitchell T.K."/>
            <person name="Okubara P.A."/>
            <person name="Farman M.L."/>
            <person name="Kohn L.M."/>
            <person name="Birren B."/>
            <person name="Ma L.-J."/>
            <person name="Dean R.A."/>
        </authorList>
    </citation>
    <scope>NUCLEOTIDE SEQUENCE</scope>
    <source>
        <strain evidence="3">ATCC 64411 / 73-15</strain>
    </source>
</reference>
<proteinExistence type="predicted"/>
<dbReference type="Proteomes" id="UP000011715">
    <property type="component" value="Unassembled WGS sequence"/>
</dbReference>
<sequence length="290" mass="31052">MIDASAGGPNPRFATASSSSTSPVGAREAPTVGTFGPVAPGRLLLSSLNRSDAGDDAGWRRNRGTDVEDPGSGAEPVLGFTGLEMMVVRLEDERVGSPPLAVRHWRSVSVTSESETCPTGIAVMRKRGSRRSRRRGSFAAEIVFTAPRRAHCLSTTAVEILAEGRSGDRVAGGTWRGRLDRPERPRRMPGSIGVGGSSGSGGDDDDSGYRESPAVVRFPYAPYYPRNEIDIVTVDGSSDRSRSLLVLTAWRFYDTRPGLELPGRPRRRATGVNSNRVVVRCMAAIGGLLR</sequence>
<feature type="compositionally biased region" description="Basic and acidic residues" evidence="1">
    <location>
        <begin position="177"/>
        <end position="186"/>
    </location>
</feature>
<reference evidence="2" key="3">
    <citation type="submission" date="2011-03" db="EMBL/GenBank/DDBJ databases">
        <title>Annotation of Magnaporthe poae ATCC 64411.</title>
        <authorList>
            <person name="Ma L.-J."/>
            <person name="Dead R."/>
            <person name="Young S.K."/>
            <person name="Zeng Q."/>
            <person name="Gargeya S."/>
            <person name="Fitzgerald M."/>
            <person name="Haas B."/>
            <person name="Abouelleil A."/>
            <person name="Alvarado L."/>
            <person name="Arachchi H.M."/>
            <person name="Berlin A."/>
            <person name="Brown A."/>
            <person name="Chapman S.B."/>
            <person name="Chen Z."/>
            <person name="Dunbar C."/>
            <person name="Freedman E."/>
            <person name="Gearin G."/>
            <person name="Gellesch M."/>
            <person name="Goldberg J."/>
            <person name="Griggs A."/>
            <person name="Gujja S."/>
            <person name="Heiman D."/>
            <person name="Howarth C."/>
            <person name="Larson L."/>
            <person name="Lui A."/>
            <person name="MacDonald P.J.P."/>
            <person name="Mehta T."/>
            <person name="Montmayeur A."/>
            <person name="Murphy C."/>
            <person name="Neiman D."/>
            <person name="Pearson M."/>
            <person name="Priest M."/>
            <person name="Roberts A."/>
            <person name="Saif S."/>
            <person name="Shea T."/>
            <person name="Shenoy N."/>
            <person name="Sisk P."/>
            <person name="Stolte C."/>
            <person name="Sykes S."/>
            <person name="Yandava C."/>
            <person name="Wortman J."/>
            <person name="Nusbaum C."/>
            <person name="Birren B."/>
        </authorList>
    </citation>
    <scope>NUCLEOTIDE SEQUENCE</scope>
    <source>
        <strain evidence="2">ATCC 64411</strain>
    </source>
</reference>
<name>A0A0C4EGT1_MAGP6</name>
<evidence type="ECO:0000313" key="4">
    <source>
        <dbReference type="Proteomes" id="UP000011715"/>
    </source>
</evidence>
<evidence type="ECO:0000313" key="3">
    <source>
        <dbReference type="EnsemblFungi" id="MAPG_12081T0"/>
    </source>
</evidence>
<gene>
    <name evidence="2" type="ORF">MAPG_12081</name>
</gene>
<feature type="region of interest" description="Disordered" evidence="1">
    <location>
        <begin position="1"/>
        <end position="38"/>
    </location>
</feature>